<keyword evidence="1" id="KW-0472">Membrane</keyword>
<keyword evidence="1" id="KW-1133">Transmembrane helix</keyword>
<comment type="caution">
    <text evidence="2">The sequence shown here is derived from an EMBL/GenBank/DDBJ whole genome shotgun (WGS) entry which is preliminary data.</text>
</comment>
<keyword evidence="3" id="KW-1185">Reference proteome</keyword>
<dbReference type="EMBL" id="JAKZFC010000003">
    <property type="protein sequence ID" value="MCH7322333.1"/>
    <property type="molecule type" value="Genomic_DNA"/>
</dbReference>
<protein>
    <submittedName>
        <fullName evidence="2">Nucleoside-diphosphate sugar epimerase</fullName>
    </submittedName>
</protein>
<accession>A0ABS9UDJ9</accession>
<proteinExistence type="predicted"/>
<dbReference type="Proteomes" id="UP001316087">
    <property type="component" value="Unassembled WGS sequence"/>
</dbReference>
<evidence type="ECO:0000313" key="3">
    <source>
        <dbReference type="Proteomes" id="UP001316087"/>
    </source>
</evidence>
<keyword evidence="1" id="KW-0812">Transmembrane</keyword>
<feature type="transmembrane region" description="Helical" evidence="1">
    <location>
        <begin position="7"/>
        <end position="25"/>
    </location>
</feature>
<feature type="transmembrane region" description="Helical" evidence="1">
    <location>
        <begin position="73"/>
        <end position="91"/>
    </location>
</feature>
<reference evidence="2 3" key="1">
    <citation type="submission" date="2022-03" db="EMBL/GenBank/DDBJ databases">
        <authorList>
            <person name="Jo J.-H."/>
            <person name="Im W.-T."/>
        </authorList>
    </citation>
    <scope>NUCLEOTIDE SEQUENCE [LARGE SCALE GENOMIC DNA]</scope>
    <source>
        <strain evidence="2 3">MA9</strain>
    </source>
</reference>
<name>A0ABS9UDJ9_9BACL</name>
<evidence type="ECO:0000313" key="2">
    <source>
        <dbReference type="EMBL" id="MCH7322333.1"/>
    </source>
</evidence>
<feature type="transmembrane region" description="Helical" evidence="1">
    <location>
        <begin position="37"/>
        <end position="61"/>
    </location>
</feature>
<organism evidence="2 3">
    <name type="scientific">Solibacillus palustris</name>
    <dbReference type="NCBI Taxonomy" id="2908203"/>
    <lineage>
        <taxon>Bacteria</taxon>
        <taxon>Bacillati</taxon>
        <taxon>Bacillota</taxon>
        <taxon>Bacilli</taxon>
        <taxon>Bacillales</taxon>
        <taxon>Caryophanaceae</taxon>
        <taxon>Solibacillus</taxon>
    </lineage>
</organism>
<dbReference type="RefSeq" id="WP_241369394.1">
    <property type="nucleotide sequence ID" value="NZ_JAKZFC010000003.1"/>
</dbReference>
<sequence length="160" mass="17760">MLRLSWFISIGISLFGVMIIQHFFTMKPDETANAGNLGALGIALVAPFILLSLFITYRFFVESSRHARDHIMRMIYLVFGVALLVVFVFYANGYKEDVLTNLGGDTKTPGSQIYGFPLLNEYTNSIIINFYTFGIVHTISGLIGTIVGIVLPAKQADVEQ</sequence>
<feature type="transmembrane region" description="Helical" evidence="1">
    <location>
        <begin position="126"/>
        <end position="151"/>
    </location>
</feature>
<evidence type="ECO:0000256" key="1">
    <source>
        <dbReference type="SAM" id="Phobius"/>
    </source>
</evidence>
<gene>
    <name evidence="2" type="ORF">LZ480_10565</name>
</gene>